<dbReference type="GO" id="GO:0003723">
    <property type="term" value="F:RNA binding"/>
    <property type="evidence" value="ECO:0007669"/>
    <property type="project" value="UniProtKB-UniRule"/>
</dbReference>
<evidence type="ECO:0000256" key="11">
    <source>
        <dbReference type="ARBA" id="ARBA00022842"/>
    </source>
</evidence>
<dbReference type="InterPro" id="IPR036389">
    <property type="entry name" value="RNase_III_sf"/>
</dbReference>
<evidence type="ECO:0000256" key="15">
    <source>
        <dbReference type="PROSITE-ProRule" id="PRU00657"/>
    </source>
</evidence>
<evidence type="ECO:0000256" key="1">
    <source>
        <dbReference type="ARBA" id="ARBA00001936"/>
    </source>
</evidence>
<dbReference type="SUPFAM" id="SSF101690">
    <property type="entry name" value="PAZ domain"/>
    <property type="match status" value="1"/>
</dbReference>
<feature type="domain" description="Helicase C-terminal" evidence="20">
    <location>
        <begin position="412"/>
        <end position="586"/>
    </location>
</feature>
<evidence type="ECO:0000256" key="5">
    <source>
        <dbReference type="ARBA" id="ARBA00022737"/>
    </source>
</evidence>
<dbReference type="GO" id="GO:0005737">
    <property type="term" value="C:cytoplasm"/>
    <property type="evidence" value="ECO:0007669"/>
    <property type="project" value="TreeGrafter"/>
</dbReference>
<evidence type="ECO:0000256" key="7">
    <source>
        <dbReference type="ARBA" id="ARBA00022759"/>
    </source>
</evidence>
<dbReference type="GO" id="GO:0004525">
    <property type="term" value="F:ribonuclease III activity"/>
    <property type="evidence" value="ECO:0007669"/>
    <property type="project" value="InterPro"/>
</dbReference>
<dbReference type="SUPFAM" id="SSF69065">
    <property type="entry name" value="RNase III domain-like"/>
    <property type="match status" value="2"/>
</dbReference>
<dbReference type="PROSITE" id="PS50821">
    <property type="entry name" value="PAZ"/>
    <property type="match status" value="1"/>
</dbReference>
<dbReference type="PROSITE" id="PS00517">
    <property type="entry name" value="RNASE_3_1"/>
    <property type="match status" value="1"/>
</dbReference>
<dbReference type="CDD" id="cd15903">
    <property type="entry name" value="Dicer_PBD"/>
    <property type="match status" value="1"/>
</dbReference>
<evidence type="ECO:0000256" key="8">
    <source>
        <dbReference type="ARBA" id="ARBA00022801"/>
    </source>
</evidence>
<dbReference type="SMART" id="SM00487">
    <property type="entry name" value="DEXDc"/>
    <property type="match status" value="1"/>
</dbReference>
<dbReference type="InterPro" id="IPR038248">
    <property type="entry name" value="Dicer_dimer_sf"/>
</dbReference>
<evidence type="ECO:0000256" key="3">
    <source>
        <dbReference type="ARBA" id="ARBA00022722"/>
    </source>
</evidence>
<keyword evidence="9" id="KW-0347">Helicase</keyword>
<dbReference type="InterPro" id="IPR048512">
    <property type="entry name" value="Dicer_platform"/>
</dbReference>
<dbReference type="SMART" id="SM00535">
    <property type="entry name" value="RIBOc"/>
    <property type="match status" value="2"/>
</dbReference>
<dbReference type="GO" id="GO:0070578">
    <property type="term" value="C:RISC-loading complex"/>
    <property type="evidence" value="ECO:0007669"/>
    <property type="project" value="TreeGrafter"/>
</dbReference>
<keyword evidence="4" id="KW-0479">Metal-binding</keyword>
<gene>
    <name evidence="22" type="ORF">BEMITA_LOCUS11609</name>
</gene>
<keyword evidence="3" id="KW-0540">Nuclease</keyword>
<feature type="domain" description="PAZ" evidence="18">
    <location>
        <begin position="902"/>
        <end position="1023"/>
    </location>
</feature>
<reference evidence="22" key="1">
    <citation type="submission" date="2021-12" db="EMBL/GenBank/DDBJ databases">
        <authorList>
            <person name="King R."/>
        </authorList>
    </citation>
    <scope>NUCLEOTIDE SEQUENCE</scope>
</reference>
<dbReference type="CDD" id="cd00593">
    <property type="entry name" value="RIBOc"/>
    <property type="match status" value="2"/>
</dbReference>
<dbReference type="GO" id="GO:0003677">
    <property type="term" value="F:DNA binding"/>
    <property type="evidence" value="ECO:0007669"/>
    <property type="project" value="InterPro"/>
</dbReference>
<sequence length="1697" mass="194095">MAPSPGSVTRAHNSGARARFTYAPPPECLPPANQSPARDCSAPPRKGIMTMEGAASGFTPREYQTLIMEKAMKENIIIYLPTGAGKTYIASLLIKRMCGAIKKPFSEGGKRSFFLVNTVQLVEQQAQAVRQAIPLRVGEYSGDKGVDGWTVDQWNQQFDQHEILVMTAQIFQDLLSSNTMKLENVNLLIFDECHRAVQNHPMRQIMEQFEGLPVEKQPRVLGLTATLLNGSCKPENVDEEITHLERTLQSKIVSFIDDDQVLRFSTNPTEHLLCYDDIERSDLGKYCDERIRKLSDKISHIQFELFMQNVEAPVDYSLLTNKEDKPKKCLKNMLADLSHVLNDMNVFGLYVGALAQIVRLERMKLSTCDGFLYNIFNVVVTELIFIRKIISDHIDESDYACVLKYLSPKVLLVLDLVKDSDKNSTLIFVERRFTAKVLYSLIKDFIVESNSNLFKNVRIDFVIGNTNPNILATNDEAVFARKINSDIIDKFYQKKLNVLIATDVLEEGTDIPLCNAVMKYDIPVTFRSYVQSKGRARSKESNFYILVPKWDQERFCIRYRVFQNIEKKLKEILIRDRVKPSEEEIDEDLYQDRELPPFCPLGPGGPRVTMVAAPSLVNRYVQSLPHDKFSTILPLYFVKHEVETDEYTVKIQLPSNSPIKTLIQGQPMKCSKSAKQAAALEACKVLYEAKELNQNLLPRGSSSIYLEDPKWFPHWKDEKFEKGDPEPGTTKKIRMHEKKYSTTLEDCQPDIGSSVFLHVFDIKPKFELSIEESKQRRMYYFSLLKKKNTFGILTNKPIPQICDFPLFMKFGELEVKMRMNIPIEALNKSQLKRLHKFHCLLFMQVLDVVKSFMVSNATERASVNSSYMVCPVYPTDENDPSSYIIDWAAVDSYQKKFSEVNEVSDRIRKGMSFNYESLEGSLIVPWYRGYNISKQSYIVTRIAKELNPLSQFPSVEYQTYSDYFKNKYSKTIYHDDQYLVDVYPVNSKLNCIVPRLRTSKRKIDTDREHMDETLVPELCVQIKFPTVYWIKAIFLPSALHRLNRLMISEELRLRIVSEAQMGAEFYPLDKIAPLTVDIISVENLPLVEAPTSPVSTVTNSFERSVMEWKTAKRSNEFPWLDHEIPADIDRNLKKISIVDLKNYDNFFANSPSIVKSRLPVESYQNSKVTCGLSTWRPSSVTPFRLSILETSSCKLGPQQCEIFQCITSLQAHDIQNYEYLETLGDSYLKFAVSLSLFLYCGGIDEGKLTRLKGKLLGNRNLFYCANVLELASLLEVYSFSPNDDWLPPRFGVENTVREVMREAELPPEGLFQINFTEEEKITGVISEEKDVEVEEKLFELASAAANEEEPRGRSPCSILYLNRQEVQDKNVADCVEALLGVYVKKCGIQAAFRMLLYFGILPDSIIRQDLVFDDTFVPDVSMNPAADTPQQVEFLLQESCYEVLERQIGYTFKDKRYILQALSHTSFTQNVITECYQRLEFLGDAILDFLITCYIFEKGQHLTPGQVTDVRSACVNNVTFACLAVRYSMHKSLLCRSVTLLKEIDKFAKYQEGKNHRIGEEVLILLAEDDLKIAEAIDVPKALGDIFESIAGAIYLDSGKDLKTVWRVYYNLMHRELEEFCNKPPKNIVRKLHELNIDAKFLPTEPVPDVADIVMVPLEARINNEMKKVFGFGRNKSAAKKAAAKMITNIVIANSNA</sequence>
<evidence type="ECO:0000256" key="4">
    <source>
        <dbReference type="ARBA" id="ARBA00022723"/>
    </source>
</evidence>
<keyword evidence="10" id="KW-0067">ATP-binding</keyword>
<evidence type="ECO:0000259" key="17">
    <source>
        <dbReference type="PROSITE" id="PS50142"/>
    </source>
</evidence>
<dbReference type="GO" id="GO:0005524">
    <property type="term" value="F:ATP binding"/>
    <property type="evidence" value="ECO:0007669"/>
    <property type="project" value="UniProtKB-KW"/>
</dbReference>
<keyword evidence="11" id="KW-0460">Magnesium</keyword>
<dbReference type="PROSITE" id="PS50142">
    <property type="entry name" value="RNASE_3_2"/>
    <property type="match status" value="2"/>
</dbReference>
<dbReference type="InterPro" id="IPR000999">
    <property type="entry name" value="RNase_III_dom"/>
</dbReference>
<dbReference type="InterPro" id="IPR044441">
    <property type="entry name" value="DICER_DSRM"/>
</dbReference>
<evidence type="ECO:0008006" key="24">
    <source>
        <dbReference type="Google" id="ProtNLM"/>
    </source>
</evidence>
<dbReference type="InterPro" id="IPR036085">
    <property type="entry name" value="PAZ_dom_sf"/>
</dbReference>
<keyword evidence="12" id="KW-0943">RNA-mediated gene silencing</keyword>
<evidence type="ECO:0000256" key="14">
    <source>
        <dbReference type="ARBA" id="ARBA00035116"/>
    </source>
</evidence>
<dbReference type="Gene3D" id="3.30.160.380">
    <property type="entry name" value="Dicer dimerisation domain"/>
    <property type="match status" value="1"/>
</dbReference>
<dbReference type="InterPro" id="IPR001650">
    <property type="entry name" value="Helicase_C-like"/>
</dbReference>
<dbReference type="SMART" id="SM00490">
    <property type="entry name" value="HELICc"/>
    <property type="match status" value="1"/>
</dbReference>
<feature type="region of interest" description="Disordered" evidence="16">
    <location>
        <begin position="1"/>
        <end position="41"/>
    </location>
</feature>
<dbReference type="Pfam" id="PF02170">
    <property type="entry name" value="PAZ"/>
    <property type="match status" value="1"/>
</dbReference>
<dbReference type="GO" id="GO:0004386">
    <property type="term" value="F:helicase activity"/>
    <property type="evidence" value="ECO:0007669"/>
    <property type="project" value="UniProtKB-KW"/>
</dbReference>
<evidence type="ECO:0000256" key="10">
    <source>
        <dbReference type="ARBA" id="ARBA00022840"/>
    </source>
</evidence>
<evidence type="ECO:0000313" key="22">
    <source>
        <dbReference type="EMBL" id="CAH0393181.1"/>
    </source>
</evidence>
<dbReference type="GO" id="GO:0005634">
    <property type="term" value="C:nucleus"/>
    <property type="evidence" value="ECO:0007669"/>
    <property type="project" value="TreeGrafter"/>
</dbReference>
<dbReference type="SMART" id="SM00949">
    <property type="entry name" value="PAZ"/>
    <property type="match status" value="1"/>
</dbReference>
<dbReference type="InterPro" id="IPR027417">
    <property type="entry name" value="P-loop_NTPase"/>
</dbReference>
<evidence type="ECO:0000259" key="19">
    <source>
        <dbReference type="PROSITE" id="PS51192"/>
    </source>
</evidence>
<keyword evidence="8" id="KW-0378">Hydrolase</keyword>
<feature type="domain" description="RNase III" evidence="17">
    <location>
        <begin position="1212"/>
        <end position="1387"/>
    </location>
</feature>
<comment type="cofactor">
    <cofactor evidence="1">
        <name>Mn(2+)</name>
        <dbReference type="ChEBI" id="CHEBI:29035"/>
    </cofactor>
</comment>
<dbReference type="InterPro" id="IPR006935">
    <property type="entry name" value="Helicase/UvrB_N"/>
</dbReference>
<dbReference type="EMBL" id="OU963868">
    <property type="protein sequence ID" value="CAH0393181.1"/>
    <property type="molecule type" value="Genomic_DNA"/>
</dbReference>
<dbReference type="Proteomes" id="UP001152759">
    <property type="component" value="Chromosome 7"/>
</dbReference>
<dbReference type="SUPFAM" id="SSF52540">
    <property type="entry name" value="P-loop containing nucleoside triphosphate hydrolases"/>
    <property type="match status" value="1"/>
</dbReference>
<evidence type="ECO:0000256" key="13">
    <source>
        <dbReference type="ARBA" id="ARBA00023211"/>
    </source>
</evidence>
<dbReference type="FunFam" id="1.10.1520.10:FF:000005">
    <property type="entry name" value="Putative endoribonuclease dicer"/>
    <property type="match status" value="1"/>
</dbReference>
<dbReference type="InterPro" id="IPR048513">
    <property type="entry name" value="Dicer_PBD"/>
</dbReference>
<dbReference type="Pfam" id="PF03368">
    <property type="entry name" value="Dicer_dimer"/>
    <property type="match status" value="1"/>
</dbReference>
<evidence type="ECO:0000259" key="18">
    <source>
        <dbReference type="PROSITE" id="PS50821"/>
    </source>
</evidence>
<dbReference type="PROSITE" id="PS51192">
    <property type="entry name" value="HELICASE_ATP_BIND_1"/>
    <property type="match status" value="1"/>
</dbReference>
<evidence type="ECO:0000256" key="9">
    <source>
        <dbReference type="ARBA" id="ARBA00022806"/>
    </source>
</evidence>
<organism evidence="22 23">
    <name type="scientific">Bemisia tabaci</name>
    <name type="common">Sweetpotato whitefly</name>
    <name type="synonym">Aleurodes tabaci</name>
    <dbReference type="NCBI Taxonomy" id="7038"/>
    <lineage>
        <taxon>Eukaryota</taxon>
        <taxon>Metazoa</taxon>
        <taxon>Ecdysozoa</taxon>
        <taxon>Arthropoda</taxon>
        <taxon>Hexapoda</taxon>
        <taxon>Insecta</taxon>
        <taxon>Pterygota</taxon>
        <taxon>Neoptera</taxon>
        <taxon>Paraneoptera</taxon>
        <taxon>Hemiptera</taxon>
        <taxon>Sternorrhyncha</taxon>
        <taxon>Aleyrodoidea</taxon>
        <taxon>Aleyrodidae</taxon>
        <taxon>Aleyrodinae</taxon>
        <taxon>Bemisia</taxon>
    </lineage>
</organism>
<keyword evidence="15" id="KW-0694">RNA-binding</keyword>
<comment type="cofactor">
    <cofactor evidence="2">
        <name>Mg(2+)</name>
        <dbReference type="ChEBI" id="CHEBI:18420"/>
    </cofactor>
</comment>
<dbReference type="InterPro" id="IPR014001">
    <property type="entry name" value="Helicase_ATP-bd"/>
</dbReference>
<dbReference type="PANTHER" id="PTHR14950:SF36">
    <property type="entry name" value="ENDORIBONUCLEASE DCR-2"/>
    <property type="match status" value="1"/>
</dbReference>
<feature type="compositionally biased region" description="Polar residues" evidence="16">
    <location>
        <begin position="1"/>
        <end position="12"/>
    </location>
</feature>
<evidence type="ECO:0000259" key="21">
    <source>
        <dbReference type="PROSITE" id="PS51327"/>
    </source>
</evidence>
<keyword evidence="6" id="KW-0547">Nucleotide-binding</keyword>
<evidence type="ECO:0000313" key="23">
    <source>
        <dbReference type="Proteomes" id="UP001152759"/>
    </source>
</evidence>
<dbReference type="Pfam" id="PF20931">
    <property type="entry name" value="Dicer_platform"/>
    <property type="match status" value="1"/>
</dbReference>
<feature type="domain" description="RNase III" evidence="17">
    <location>
        <begin position="1441"/>
        <end position="1599"/>
    </location>
</feature>
<dbReference type="GO" id="GO:0031054">
    <property type="term" value="P:pre-miRNA processing"/>
    <property type="evidence" value="ECO:0007669"/>
    <property type="project" value="InterPro"/>
</dbReference>
<keyword evidence="23" id="KW-1185">Reference proteome</keyword>
<dbReference type="GO" id="GO:0030422">
    <property type="term" value="P:siRNA processing"/>
    <property type="evidence" value="ECO:0007669"/>
    <property type="project" value="InterPro"/>
</dbReference>
<dbReference type="GO" id="GO:0046872">
    <property type="term" value="F:metal ion binding"/>
    <property type="evidence" value="ECO:0007669"/>
    <property type="project" value="UniProtKB-KW"/>
</dbReference>
<dbReference type="Pfam" id="PF00636">
    <property type="entry name" value="Ribonuclease_3"/>
    <property type="match status" value="2"/>
</dbReference>
<dbReference type="Pfam" id="PF00271">
    <property type="entry name" value="Helicase_C"/>
    <property type="match status" value="1"/>
</dbReference>
<dbReference type="Gene3D" id="1.10.1520.10">
    <property type="entry name" value="Ribonuclease III domain"/>
    <property type="match status" value="2"/>
</dbReference>
<evidence type="ECO:0000256" key="16">
    <source>
        <dbReference type="SAM" id="MobiDB-lite"/>
    </source>
</evidence>
<keyword evidence="5" id="KW-0677">Repeat</keyword>
<proteinExistence type="inferred from homology"/>
<evidence type="ECO:0000256" key="6">
    <source>
        <dbReference type="ARBA" id="ARBA00022741"/>
    </source>
</evidence>
<evidence type="ECO:0000256" key="12">
    <source>
        <dbReference type="ARBA" id="ARBA00023158"/>
    </source>
</evidence>
<dbReference type="Gene3D" id="3.30.160.20">
    <property type="match status" value="1"/>
</dbReference>
<dbReference type="InterPro" id="IPR005034">
    <property type="entry name" value="Dicer_dimerisation"/>
</dbReference>
<dbReference type="Pfam" id="PF04851">
    <property type="entry name" value="ResIII"/>
    <property type="match status" value="1"/>
</dbReference>
<protein>
    <recommendedName>
        <fullName evidence="24">Dicer-2</fullName>
    </recommendedName>
</protein>
<keyword evidence="7" id="KW-0255">Endonuclease</keyword>
<evidence type="ECO:0000259" key="20">
    <source>
        <dbReference type="PROSITE" id="PS51194"/>
    </source>
</evidence>
<feature type="domain" description="Helicase ATP-binding" evidence="19">
    <location>
        <begin position="67"/>
        <end position="245"/>
    </location>
</feature>
<name>A0A9P0AJZ7_BEMTA</name>
<dbReference type="FunFam" id="3.40.50.300:FF:000628">
    <property type="entry name" value="Endoribonuclease Dicer"/>
    <property type="match status" value="1"/>
</dbReference>
<dbReference type="GO" id="GO:0006309">
    <property type="term" value="P:apoptotic DNA fragmentation"/>
    <property type="evidence" value="ECO:0007669"/>
    <property type="project" value="TreeGrafter"/>
</dbReference>
<dbReference type="Pfam" id="PF20932">
    <property type="entry name" value="Dicer_dsRBD"/>
    <property type="match status" value="1"/>
</dbReference>
<dbReference type="Gene3D" id="2.170.260.10">
    <property type="entry name" value="paz domain"/>
    <property type="match status" value="1"/>
</dbReference>
<evidence type="ECO:0000256" key="2">
    <source>
        <dbReference type="ARBA" id="ARBA00001946"/>
    </source>
</evidence>
<accession>A0A9P0AJZ7</accession>
<dbReference type="GO" id="GO:0004530">
    <property type="term" value="F:deoxyribonuclease I activity"/>
    <property type="evidence" value="ECO:0007669"/>
    <property type="project" value="TreeGrafter"/>
</dbReference>
<dbReference type="PROSITE" id="PS51194">
    <property type="entry name" value="HELICASE_CTER"/>
    <property type="match status" value="1"/>
</dbReference>
<keyword evidence="13" id="KW-0464">Manganese</keyword>
<dbReference type="PROSITE" id="PS51327">
    <property type="entry name" value="DICER_DSRBF"/>
    <property type="match status" value="1"/>
</dbReference>
<dbReference type="InterPro" id="IPR003100">
    <property type="entry name" value="PAZ_dom"/>
</dbReference>
<dbReference type="Gene3D" id="3.40.50.300">
    <property type="entry name" value="P-loop containing nucleotide triphosphate hydrolases"/>
    <property type="match status" value="2"/>
</dbReference>
<comment type="similarity">
    <text evidence="14 15">Belongs to the helicase family. Dicer subfamily.</text>
</comment>
<feature type="domain" description="Dicer dsRNA-binding fold" evidence="21">
    <location>
        <begin position="613"/>
        <end position="706"/>
    </location>
</feature>
<dbReference type="CDD" id="cd18034">
    <property type="entry name" value="DEXHc_dicer"/>
    <property type="match status" value="1"/>
</dbReference>
<dbReference type="PANTHER" id="PTHR14950">
    <property type="entry name" value="DICER-RELATED"/>
    <property type="match status" value="1"/>
</dbReference>